<dbReference type="InterPro" id="IPR004358">
    <property type="entry name" value="Sig_transdc_His_kin-like_C"/>
</dbReference>
<evidence type="ECO:0000259" key="8">
    <source>
        <dbReference type="PROSITE" id="PS50109"/>
    </source>
</evidence>
<keyword evidence="4" id="KW-0808">Transferase</keyword>
<keyword evidence="6" id="KW-0175">Coiled coil</keyword>
<gene>
    <name evidence="9" type="ORF">SAMN06265338_10920</name>
</gene>
<dbReference type="InterPro" id="IPR036097">
    <property type="entry name" value="HisK_dim/P_sf"/>
</dbReference>
<dbReference type="EMBL" id="FYDG01000009">
    <property type="protein sequence ID" value="SNB77924.1"/>
    <property type="molecule type" value="Genomic_DNA"/>
</dbReference>
<dbReference type="AlphaFoldDB" id="A0A212RYX4"/>
<evidence type="ECO:0000256" key="1">
    <source>
        <dbReference type="ARBA" id="ARBA00000085"/>
    </source>
</evidence>
<evidence type="ECO:0000313" key="9">
    <source>
        <dbReference type="EMBL" id="SNB77924.1"/>
    </source>
</evidence>
<feature type="transmembrane region" description="Helical" evidence="7">
    <location>
        <begin position="197"/>
        <end position="216"/>
    </location>
</feature>
<feature type="transmembrane region" description="Helical" evidence="7">
    <location>
        <begin position="85"/>
        <end position="106"/>
    </location>
</feature>
<dbReference type="SMART" id="SM00387">
    <property type="entry name" value="HATPase_c"/>
    <property type="match status" value="1"/>
</dbReference>
<evidence type="ECO:0000256" key="6">
    <source>
        <dbReference type="SAM" id="Coils"/>
    </source>
</evidence>
<feature type="transmembrane region" description="Helical" evidence="7">
    <location>
        <begin position="147"/>
        <end position="166"/>
    </location>
</feature>
<dbReference type="InterPro" id="IPR005467">
    <property type="entry name" value="His_kinase_dom"/>
</dbReference>
<dbReference type="OrthoDB" id="9801651at2"/>
<evidence type="ECO:0000256" key="2">
    <source>
        <dbReference type="ARBA" id="ARBA00012438"/>
    </source>
</evidence>
<feature type="transmembrane region" description="Helical" evidence="7">
    <location>
        <begin position="173"/>
        <end position="191"/>
    </location>
</feature>
<evidence type="ECO:0000256" key="7">
    <source>
        <dbReference type="SAM" id="Phobius"/>
    </source>
</evidence>
<accession>A0A212RYX4</accession>
<name>A0A212RYX4_RHOAC</name>
<dbReference type="SUPFAM" id="SSF55874">
    <property type="entry name" value="ATPase domain of HSP90 chaperone/DNA topoisomerase II/histidine kinase"/>
    <property type="match status" value="1"/>
</dbReference>
<dbReference type="GO" id="GO:0000155">
    <property type="term" value="F:phosphorelay sensor kinase activity"/>
    <property type="evidence" value="ECO:0007669"/>
    <property type="project" value="InterPro"/>
</dbReference>
<feature type="transmembrane region" description="Helical" evidence="7">
    <location>
        <begin position="118"/>
        <end position="141"/>
    </location>
</feature>
<dbReference type="SMART" id="SM00388">
    <property type="entry name" value="HisKA"/>
    <property type="match status" value="1"/>
</dbReference>
<keyword evidence="7" id="KW-0812">Transmembrane</keyword>
<dbReference type="Gene3D" id="3.30.565.10">
    <property type="entry name" value="Histidine kinase-like ATPase, C-terminal domain"/>
    <property type="match status" value="1"/>
</dbReference>
<keyword evidence="3" id="KW-0597">Phosphoprotein</keyword>
<proteinExistence type="predicted"/>
<dbReference type="PANTHER" id="PTHR43047:SF72">
    <property type="entry name" value="OSMOSENSING HISTIDINE PROTEIN KINASE SLN1"/>
    <property type="match status" value="1"/>
</dbReference>
<dbReference type="Pfam" id="PF02518">
    <property type="entry name" value="HATPase_c"/>
    <property type="match status" value="1"/>
</dbReference>
<reference evidence="10" key="1">
    <citation type="submission" date="2017-06" db="EMBL/GenBank/DDBJ databases">
        <authorList>
            <person name="Varghese N."/>
            <person name="Submissions S."/>
        </authorList>
    </citation>
    <scope>NUCLEOTIDE SEQUENCE [LARGE SCALE GENOMIC DNA]</scope>
    <source>
        <strain evidence="10">DSM 137</strain>
    </source>
</reference>
<dbReference type="PRINTS" id="PR00344">
    <property type="entry name" value="BCTRLSENSOR"/>
</dbReference>
<dbReference type="CDD" id="cd00075">
    <property type="entry name" value="HATPase"/>
    <property type="match status" value="1"/>
</dbReference>
<keyword evidence="10" id="KW-1185">Reference proteome</keyword>
<keyword evidence="7" id="KW-0472">Membrane</keyword>
<dbReference type="GO" id="GO:0009927">
    <property type="term" value="F:histidine phosphotransfer kinase activity"/>
    <property type="evidence" value="ECO:0007669"/>
    <property type="project" value="TreeGrafter"/>
</dbReference>
<keyword evidence="5 9" id="KW-0418">Kinase</keyword>
<dbReference type="Gene3D" id="1.10.287.130">
    <property type="match status" value="1"/>
</dbReference>
<dbReference type="EC" id="2.7.13.3" evidence="2"/>
<organism evidence="9 10">
    <name type="scientific">Rhodoblastus acidophilus</name>
    <name type="common">Rhodopseudomonas acidophila</name>
    <dbReference type="NCBI Taxonomy" id="1074"/>
    <lineage>
        <taxon>Bacteria</taxon>
        <taxon>Pseudomonadati</taxon>
        <taxon>Pseudomonadota</taxon>
        <taxon>Alphaproteobacteria</taxon>
        <taxon>Hyphomicrobiales</taxon>
        <taxon>Rhodoblastaceae</taxon>
        <taxon>Rhodoblastus</taxon>
    </lineage>
</organism>
<evidence type="ECO:0000256" key="3">
    <source>
        <dbReference type="ARBA" id="ARBA00022553"/>
    </source>
</evidence>
<comment type="catalytic activity">
    <reaction evidence="1">
        <text>ATP + protein L-histidine = ADP + protein N-phospho-L-histidine.</text>
        <dbReference type="EC" id="2.7.13.3"/>
    </reaction>
</comment>
<dbReference type="PANTHER" id="PTHR43047">
    <property type="entry name" value="TWO-COMPONENT HISTIDINE PROTEIN KINASE"/>
    <property type="match status" value="1"/>
</dbReference>
<dbReference type="InterPro" id="IPR036890">
    <property type="entry name" value="HATPase_C_sf"/>
</dbReference>
<dbReference type="InterPro" id="IPR003594">
    <property type="entry name" value="HATPase_dom"/>
</dbReference>
<dbReference type="InterPro" id="IPR003661">
    <property type="entry name" value="HisK_dim/P_dom"/>
</dbReference>
<dbReference type="Proteomes" id="UP000198418">
    <property type="component" value="Unassembled WGS sequence"/>
</dbReference>
<keyword evidence="7" id="KW-1133">Transmembrane helix</keyword>
<dbReference type="SUPFAM" id="SSF47384">
    <property type="entry name" value="Homodimeric domain of signal transducing histidine kinase"/>
    <property type="match status" value="1"/>
</dbReference>
<sequence length="512" mass="56124">MENVTAEMIARGRFDGRSPERRRMANRLREAREKLSSARAGNVNFDLELLRLYAEGRIAAILPQIMMCQAIAAMTTLWLPTLVVLIWLSFTLSALALACLLARRFLKLDRAELDARAWYARFTFAEAVNGAAWASFAILMAGVGDHWATTYVMVVFMLAAAIHTVVAAFVPAAVYAVLAPLAAGVVFYMAPTTLQGPVAPLTLLACATLLYFVILARRIYASHIDSLAFQSEKDMLIAELEQAKANSDEARRRAEEASLAKSRFLATMSHELRTPLNAILGFSEVMKNELFGAHAVAAYRDYCNDIHASGTHLLMLINEILDLSRVEAGRYELKEESVSLPGVIDDCLRLLTLRARKREVTMTDVVEPNMPRIWADERAMRQVALNLLTNAIKFTPPGGQVVVKVGWTKVGGQYFSVRDNGPGIPENEIPVIMSSFGRGSMAQKNADEGTGLGLPIVKGLVELHGGTFTLRSKLREGTEVLVILPPERVMNSLPQMAAPETAGRKPGLRGAA</sequence>
<evidence type="ECO:0000256" key="4">
    <source>
        <dbReference type="ARBA" id="ARBA00022679"/>
    </source>
</evidence>
<dbReference type="CDD" id="cd00082">
    <property type="entry name" value="HisKA"/>
    <property type="match status" value="1"/>
</dbReference>
<protein>
    <recommendedName>
        <fullName evidence="2">histidine kinase</fullName>
        <ecNumber evidence="2">2.7.13.3</ecNumber>
    </recommendedName>
</protein>
<evidence type="ECO:0000313" key="10">
    <source>
        <dbReference type="Proteomes" id="UP000198418"/>
    </source>
</evidence>
<feature type="domain" description="Histidine kinase" evidence="8">
    <location>
        <begin position="267"/>
        <end position="488"/>
    </location>
</feature>
<evidence type="ECO:0000256" key="5">
    <source>
        <dbReference type="ARBA" id="ARBA00022777"/>
    </source>
</evidence>
<dbReference type="GO" id="GO:0005886">
    <property type="term" value="C:plasma membrane"/>
    <property type="evidence" value="ECO:0007669"/>
    <property type="project" value="TreeGrafter"/>
</dbReference>
<feature type="coiled-coil region" evidence="6">
    <location>
        <begin position="233"/>
        <end position="260"/>
    </location>
</feature>
<dbReference type="Pfam" id="PF00512">
    <property type="entry name" value="HisKA"/>
    <property type="match status" value="1"/>
</dbReference>
<dbReference type="PROSITE" id="PS50109">
    <property type="entry name" value="HIS_KIN"/>
    <property type="match status" value="1"/>
</dbReference>